<evidence type="ECO:0000313" key="7">
    <source>
        <dbReference type="EMBL" id="MZR32347.1"/>
    </source>
</evidence>
<keyword evidence="8" id="KW-1185">Reference proteome</keyword>
<dbReference type="EMBL" id="WTUW01000009">
    <property type="protein sequence ID" value="MZR32347.1"/>
    <property type="molecule type" value="Genomic_DNA"/>
</dbReference>
<dbReference type="Pfam" id="PF00497">
    <property type="entry name" value="SBP_bac_3"/>
    <property type="match status" value="1"/>
</dbReference>
<proteinExistence type="inferred from homology"/>
<gene>
    <name evidence="7" type="ORF">GQE98_17035</name>
</gene>
<comment type="similarity">
    <text evidence="1 4">Belongs to the bacterial solute-binding protein 3 family.</text>
</comment>
<evidence type="ECO:0000256" key="4">
    <source>
        <dbReference type="RuleBase" id="RU003744"/>
    </source>
</evidence>
<protein>
    <submittedName>
        <fullName evidence="7">Transporter substrate-binding domain-containing protein</fullName>
    </submittedName>
</protein>
<feature type="domain" description="Solute-binding protein family 3/N-terminal" evidence="6">
    <location>
        <begin position="35"/>
        <end position="264"/>
    </location>
</feature>
<evidence type="ECO:0000313" key="8">
    <source>
        <dbReference type="Proteomes" id="UP000476030"/>
    </source>
</evidence>
<name>A0A6L8WDW0_9PROT</name>
<dbReference type="InterPro" id="IPR051455">
    <property type="entry name" value="Bact_solute-bind_prot3"/>
</dbReference>
<dbReference type="CDD" id="cd13692">
    <property type="entry name" value="PBP2_BztA"/>
    <property type="match status" value="1"/>
</dbReference>
<dbReference type="Gene3D" id="3.40.190.10">
    <property type="entry name" value="Periplasmic binding protein-like II"/>
    <property type="match status" value="2"/>
</dbReference>
<organism evidence="7 8">
    <name type="scientific">Sneathiella litorea</name>
    <dbReference type="NCBI Taxonomy" id="2606216"/>
    <lineage>
        <taxon>Bacteria</taxon>
        <taxon>Pseudomonadati</taxon>
        <taxon>Pseudomonadota</taxon>
        <taxon>Alphaproteobacteria</taxon>
        <taxon>Sneathiellales</taxon>
        <taxon>Sneathiellaceae</taxon>
        <taxon>Sneathiella</taxon>
    </lineage>
</organism>
<dbReference type="RefSeq" id="WP_161316999.1">
    <property type="nucleotide sequence ID" value="NZ_WTUW01000009.1"/>
</dbReference>
<dbReference type="AlphaFoldDB" id="A0A6L8WDW0"/>
<dbReference type="PANTHER" id="PTHR30085">
    <property type="entry name" value="AMINO ACID ABC TRANSPORTER PERMEASE"/>
    <property type="match status" value="1"/>
</dbReference>
<dbReference type="PANTHER" id="PTHR30085:SF7">
    <property type="entry name" value="AMINO-ACID ABC TRANSPORTER-BINDING PROTEIN YHDW-RELATED"/>
    <property type="match status" value="1"/>
</dbReference>
<dbReference type="SMART" id="SM00062">
    <property type="entry name" value="PBPb"/>
    <property type="match status" value="1"/>
</dbReference>
<reference evidence="7 8" key="1">
    <citation type="submission" date="2019-12" db="EMBL/GenBank/DDBJ databases">
        <title>Snethiella sp. nov. sp. isolated from sea sand.</title>
        <authorList>
            <person name="Kim J."/>
            <person name="Jeong S.E."/>
            <person name="Jung H.S."/>
            <person name="Jeon C.O."/>
        </authorList>
    </citation>
    <scope>NUCLEOTIDE SEQUENCE [LARGE SCALE GENOMIC DNA]</scope>
    <source>
        <strain evidence="7 8">DP05</strain>
    </source>
</reference>
<evidence type="ECO:0000256" key="5">
    <source>
        <dbReference type="SAM" id="SignalP"/>
    </source>
</evidence>
<dbReference type="InterPro" id="IPR018313">
    <property type="entry name" value="SBP_3_CS"/>
</dbReference>
<keyword evidence="3 5" id="KW-0732">Signal</keyword>
<evidence type="ECO:0000256" key="1">
    <source>
        <dbReference type="ARBA" id="ARBA00010333"/>
    </source>
</evidence>
<feature type="chain" id="PRO_5027025280" evidence="5">
    <location>
        <begin position="24"/>
        <end position="340"/>
    </location>
</feature>
<dbReference type="InterPro" id="IPR001638">
    <property type="entry name" value="Solute-binding_3/MltF_N"/>
</dbReference>
<comment type="caution">
    <text evidence="7">The sequence shown here is derived from an EMBL/GenBank/DDBJ whole genome shotgun (WGS) entry which is preliminary data.</text>
</comment>
<sequence length="340" mass="36775">MIRSSIFAATVALGVGIGGVANAADLLDEIQERGELVCGTLNYIAGVGFLDDKGEWSGFDVDFCKAAGAAILGDPKKVRFVATTGAQKFPALQSGEIDILSRSVTETISRDTTLGFSFIGPNHMTGQGFMVHKDTGVTDVKQLDGASVCVLAGTTTERYLADWFKANGMSFQPVAAENSDQMYSMYFDKRCDAVTMEPPYLAIRRARAATPDDHVILETLIAKSFEAPVIREGSPKFFKVLQWMHYGMITAEELGITQANVDEIAKSSKNPVVQRFLGVEGTIGSDMGVPNDWMVKVIKAVGNYGEFYNNTLGKNSNLQVPRGMNALWRDGGAMVAPGWQ</sequence>
<dbReference type="PROSITE" id="PS01039">
    <property type="entry name" value="SBP_BACTERIAL_3"/>
    <property type="match status" value="1"/>
</dbReference>
<keyword evidence="2" id="KW-0813">Transport</keyword>
<dbReference type="SUPFAM" id="SSF53850">
    <property type="entry name" value="Periplasmic binding protein-like II"/>
    <property type="match status" value="1"/>
</dbReference>
<feature type="signal peptide" evidence="5">
    <location>
        <begin position="1"/>
        <end position="23"/>
    </location>
</feature>
<evidence type="ECO:0000259" key="6">
    <source>
        <dbReference type="SMART" id="SM00062"/>
    </source>
</evidence>
<evidence type="ECO:0000256" key="2">
    <source>
        <dbReference type="ARBA" id="ARBA00022448"/>
    </source>
</evidence>
<accession>A0A6L8WDW0</accession>
<evidence type="ECO:0000256" key="3">
    <source>
        <dbReference type="ARBA" id="ARBA00022729"/>
    </source>
</evidence>
<dbReference type="GO" id="GO:0006865">
    <property type="term" value="P:amino acid transport"/>
    <property type="evidence" value="ECO:0007669"/>
    <property type="project" value="TreeGrafter"/>
</dbReference>
<dbReference type="Proteomes" id="UP000476030">
    <property type="component" value="Unassembled WGS sequence"/>
</dbReference>